<keyword evidence="2 5" id="KW-0732">Signal</keyword>
<dbReference type="KEGG" id="lmat:92517872"/>
<dbReference type="Pfam" id="PF00085">
    <property type="entry name" value="Thioredoxin"/>
    <property type="match status" value="1"/>
</dbReference>
<dbReference type="Proteomes" id="UP000673552">
    <property type="component" value="Unassembled WGS sequence"/>
</dbReference>
<reference evidence="8" key="2">
    <citation type="journal article" date="2021" name="Sci. Data">
        <title>Chromosome-scale genome sequencing, assembly and annotation of six genomes from subfamily Leishmaniinae.</title>
        <authorList>
            <person name="Almutairi H."/>
            <person name="Urbaniak M.D."/>
            <person name="Bates M.D."/>
            <person name="Jariyapan N."/>
            <person name="Kwakye-Nuako G."/>
            <person name="Thomaz Soccol V."/>
            <person name="Al-Salem W.S."/>
            <person name="Dillon R.J."/>
            <person name="Bates P.A."/>
            <person name="Gatherer D."/>
        </authorList>
    </citation>
    <scope>NUCLEOTIDE SEQUENCE [LARGE SCALE GENOMIC DNA]</scope>
</reference>
<dbReference type="NCBIfam" id="TIGR01126">
    <property type="entry name" value="pdi_dom"/>
    <property type="match status" value="1"/>
</dbReference>
<dbReference type="OrthoDB" id="72053at2759"/>
<comment type="caution">
    <text evidence="7">The sequence shown here is derived from an EMBL/GenBank/DDBJ whole genome shotgun (WGS) entry which is preliminary data.</text>
</comment>
<dbReference type="GO" id="GO:0005783">
    <property type="term" value="C:endoplasmic reticulum"/>
    <property type="evidence" value="ECO:0007669"/>
    <property type="project" value="TreeGrafter"/>
</dbReference>
<evidence type="ECO:0000313" key="8">
    <source>
        <dbReference type="Proteomes" id="UP000673552"/>
    </source>
</evidence>
<dbReference type="AlphaFoldDB" id="A0A836H8G7"/>
<dbReference type="InterPro" id="IPR036249">
    <property type="entry name" value="Thioredoxin-like_sf"/>
</dbReference>
<evidence type="ECO:0000256" key="4">
    <source>
        <dbReference type="RuleBase" id="RU004208"/>
    </source>
</evidence>
<evidence type="ECO:0000256" key="2">
    <source>
        <dbReference type="ARBA" id="ARBA00022729"/>
    </source>
</evidence>
<dbReference type="GO" id="GO:0003756">
    <property type="term" value="F:protein disulfide isomerase activity"/>
    <property type="evidence" value="ECO:0007669"/>
    <property type="project" value="InterPro"/>
</dbReference>
<keyword evidence="3" id="KW-0677">Repeat</keyword>
<sequence>MSLFTKVFAVVLAFALLASSATAELVELNPENFDAIVKDSSKNVFVMFYAPWCGHCNSMKPAWLELADLFPASGDVVIARVDASTHRGIAKEFGISGFPTLKFFSKKDKSGKKQYEGLRDVENLNFFVMANKY</sequence>
<gene>
    <name evidence="7" type="ORF">LSCM1_08015</name>
</gene>
<evidence type="ECO:0000313" key="7">
    <source>
        <dbReference type="EMBL" id="KAG5486759.1"/>
    </source>
</evidence>
<dbReference type="InterPro" id="IPR005788">
    <property type="entry name" value="PDI_thioredoxin-like_dom"/>
</dbReference>
<evidence type="ECO:0000256" key="1">
    <source>
        <dbReference type="ARBA" id="ARBA00006347"/>
    </source>
</evidence>
<dbReference type="PROSITE" id="PS51352">
    <property type="entry name" value="THIOREDOXIN_2"/>
    <property type="match status" value="1"/>
</dbReference>
<organism evidence="7 8">
    <name type="scientific">Leishmania martiniquensis</name>
    <dbReference type="NCBI Taxonomy" id="1580590"/>
    <lineage>
        <taxon>Eukaryota</taxon>
        <taxon>Discoba</taxon>
        <taxon>Euglenozoa</taxon>
        <taxon>Kinetoplastea</taxon>
        <taxon>Metakinetoplastina</taxon>
        <taxon>Trypanosomatida</taxon>
        <taxon>Trypanosomatidae</taxon>
        <taxon>Leishmaniinae</taxon>
        <taxon>Leishmania</taxon>
    </lineage>
</organism>
<protein>
    <recommendedName>
        <fullName evidence="6">Thioredoxin domain-containing protein</fullName>
    </recommendedName>
</protein>
<dbReference type="InterPro" id="IPR013766">
    <property type="entry name" value="Thioredoxin_domain"/>
</dbReference>
<feature type="chain" id="PRO_5032984984" description="Thioredoxin domain-containing protein" evidence="5">
    <location>
        <begin position="24"/>
        <end position="133"/>
    </location>
</feature>
<name>A0A836H8G7_9TRYP</name>
<evidence type="ECO:0000256" key="3">
    <source>
        <dbReference type="ARBA" id="ARBA00022737"/>
    </source>
</evidence>
<keyword evidence="8" id="KW-1185">Reference proteome</keyword>
<feature type="signal peptide" evidence="5">
    <location>
        <begin position="1"/>
        <end position="23"/>
    </location>
</feature>
<dbReference type="InterPro" id="IPR051063">
    <property type="entry name" value="PDI"/>
</dbReference>
<evidence type="ECO:0000259" key="6">
    <source>
        <dbReference type="PROSITE" id="PS51352"/>
    </source>
</evidence>
<dbReference type="InterPro" id="IPR017937">
    <property type="entry name" value="Thioredoxin_CS"/>
</dbReference>
<reference evidence="8" key="1">
    <citation type="journal article" date="2021" name="Microbiol. Resour. Announc.">
        <title>LGAAP: Leishmaniinae Genome Assembly and Annotation Pipeline.</title>
        <authorList>
            <person name="Almutairi H."/>
            <person name="Urbaniak M.D."/>
            <person name="Bates M.D."/>
            <person name="Jariyapan N."/>
            <person name="Kwakye-Nuako G."/>
            <person name="Thomaz-Soccol V."/>
            <person name="Al-Salem W.S."/>
            <person name="Dillon R.J."/>
            <person name="Bates P.A."/>
            <person name="Gatherer D."/>
        </authorList>
    </citation>
    <scope>NUCLEOTIDE SEQUENCE [LARGE SCALE GENOMIC DNA]</scope>
</reference>
<dbReference type="GeneID" id="92517872"/>
<proteinExistence type="inferred from homology"/>
<dbReference type="GO" id="GO:0006457">
    <property type="term" value="P:protein folding"/>
    <property type="evidence" value="ECO:0007669"/>
    <property type="project" value="TreeGrafter"/>
</dbReference>
<dbReference type="PRINTS" id="PR00421">
    <property type="entry name" value="THIOREDOXIN"/>
</dbReference>
<comment type="similarity">
    <text evidence="1 4">Belongs to the protein disulfide isomerase family.</text>
</comment>
<dbReference type="PANTHER" id="PTHR45672">
    <property type="entry name" value="PROTEIN DISULFIDE-ISOMERASE C17H9.14C-RELATED"/>
    <property type="match status" value="1"/>
</dbReference>
<dbReference type="PROSITE" id="PS00194">
    <property type="entry name" value="THIOREDOXIN_1"/>
    <property type="match status" value="1"/>
</dbReference>
<evidence type="ECO:0000256" key="5">
    <source>
        <dbReference type="SAM" id="SignalP"/>
    </source>
</evidence>
<dbReference type="PANTHER" id="PTHR45672:SF16">
    <property type="entry name" value="DISULFIDE ISOMERASE, PUTATIVE-RELATED"/>
    <property type="match status" value="1"/>
</dbReference>
<dbReference type="SUPFAM" id="SSF52833">
    <property type="entry name" value="Thioredoxin-like"/>
    <property type="match status" value="1"/>
</dbReference>
<accession>A0A836H8G7</accession>
<dbReference type="EMBL" id="JAFEUZ010000006">
    <property type="protein sequence ID" value="KAG5486759.1"/>
    <property type="molecule type" value="Genomic_DNA"/>
</dbReference>
<dbReference type="Gene3D" id="3.40.30.10">
    <property type="entry name" value="Glutaredoxin"/>
    <property type="match status" value="1"/>
</dbReference>
<feature type="domain" description="Thioredoxin" evidence="6">
    <location>
        <begin position="12"/>
        <end position="133"/>
    </location>
</feature>
<dbReference type="RefSeq" id="XP_067181216.1">
    <property type="nucleotide sequence ID" value="XM_067325360.1"/>
</dbReference>